<proteinExistence type="predicted"/>
<reference evidence="2 3" key="1">
    <citation type="journal article" date="2019" name="Int. J. Syst. Evol. Microbiol.">
        <title>The Global Catalogue of Microorganisms (GCM) 10K type strain sequencing project: providing services to taxonomists for standard genome sequencing and annotation.</title>
        <authorList>
            <consortium name="The Broad Institute Genomics Platform"/>
            <consortium name="The Broad Institute Genome Sequencing Center for Infectious Disease"/>
            <person name="Wu L."/>
            <person name="Ma J."/>
        </authorList>
    </citation>
    <scope>NUCLEOTIDE SEQUENCE [LARGE SCALE GENOMIC DNA]</scope>
    <source>
        <strain evidence="2 3">JCM 14588</strain>
    </source>
</reference>
<dbReference type="EMBL" id="BAAANV010000002">
    <property type="protein sequence ID" value="GAA1529827.1"/>
    <property type="molecule type" value="Genomic_DNA"/>
</dbReference>
<protein>
    <submittedName>
        <fullName evidence="2">Uncharacterized protein</fullName>
    </submittedName>
</protein>
<organism evidence="2 3">
    <name type="scientific">Dermacoccus barathri</name>
    <dbReference type="NCBI Taxonomy" id="322601"/>
    <lineage>
        <taxon>Bacteria</taxon>
        <taxon>Bacillati</taxon>
        <taxon>Actinomycetota</taxon>
        <taxon>Actinomycetes</taxon>
        <taxon>Micrococcales</taxon>
        <taxon>Dermacoccaceae</taxon>
        <taxon>Dermacoccus</taxon>
    </lineage>
</organism>
<keyword evidence="3" id="KW-1185">Reference proteome</keyword>
<evidence type="ECO:0000256" key="1">
    <source>
        <dbReference type="SAM" id="MobiDB-lite"/>
    </source>
</evidence>
<gene>
    <name evidence="2" type="ORF">GCM10009762_00450</name>
</gene>
<sequence length="247" mass="26515">MGRTMVSMPAPISLDDAVRRLYDGPAADFVRVRKELAARAKSEGAADVARAITALRKPTVAAQAVNHLEDQPLGELLAVGTALRAAQTRLDTDEMKRLTSERHRLLDAVLATVSVSPAVRDEVRCTLLAATADPSAEAAVASRTLVRGLRYSGWGEVDLSDALAHRDAAARGRAALRIVNTDSADREAEREAAARDAERRTAMQEVERARRRLSAAEDAYAAAKAARDSAQAALAVAETRVRALDER</sequence>
<evidence type="ECO:0000313" key="2">
    <source>
        <dbReference type="EMBL" id="GAA1529827.1"/>
    </source>
</evidence>
<dbReference type="Proteomes" id="UP001501288">
    <property type="component" value="Unassembled WGS sequence"/>
</dbReference>
<name>A0ABN2AXS2_9MICO</name>
<feature type="region of interest" description="Disordered" evidence="1">
    <location>
        <begin position="185"/>
        <end position="208"/>
    </location>
</feature>
<comment type="caution">
    <text evidence="2">The sequence shown here is derived from an EMBL/GenBank/DDBJ whole genome shotgun (WGS) entry which is preliminary data.</text>
</comment>
<evidence type="ECO:0000313" key="3">
    <source>
        <dbReference type="Proteomes" id="UP001501288"/>
    </source>
</evidence>
<accession>A0ABN2AXS2</accession>